<dbReference type="SUPFAM" id="SSF46785">
    <property type="entry name" value="Winged helix' DNA-binding domain"/>
    <property type="match status" value="1"/>
</dbReference>
<evidence type="ECO:0000256" key="3">
    <source>
        <dbReference type="ARBA" id="ARBA00023125"/>
    </source>
</evidence>
<feature type="compositionally biased region" description="Basic and acidic residues" evidence="5">
    <location>
        <begin position="318"/>
        <end position="327"/>
    </location>
</feature>
<comment type="caution">
    <text evidence="7">The sequence shown here is derived from an EMBL/GenBank/DDBJ whole genome shotgun (WGS) entry which is preliminary data.</text>
</comment>
<reference evidence="7 8" key="1">
    <citation type="submission" date="2023-01" db="EMBL/GenBank/DDBJ databases">
        <title>Minimal conservation of predation-associated metabolite biosynthetic gene clusters underscores biosynthetic potential of Myxococcota including descriptions for ten novel species: Archangium lansinium sp. nov., Myxococcus landrumus sp. nov., Nannocystis bai.</title>
        <authorList>
            <person name="Ahearne A."/>
            <person name="Stevens C."/>
            <person name="Dowd S."/>
        </authorList>
    </citation>
    <scope>NUCLEOTIDE SEQUENCE [LARGE SCALE GENOMIC DNA]</scope>
    <source>
        <strain evidence="7 8">WIWO2</strain>
    </source>
</reference>
<evidence type="ECO:0000313" key="8">
    <source>
        <dbReference type="Proteomes" id="UP001217485"/>
    </source>
</evidence>
<proteinExistence type="inferred from homology"/>
<dbReference type="Pfam" id="PF00126">
    <property type="entry name" value="HTH_1"/>
    <property type="match status" value="1"/>
</dbReference>
<evidence type="ECO:0000256" key="5">
    <source>
        <dbReference type="SAM" id="MobiDB-lite"/>
    </source>
</evidence>
<evidence type="ECO:0000256" key="2">
    <source>
        <dbReference type="ARBA" id="ARBA00023015"/>
    </source>
</evidence>
<feature type="region of interest" description="Disordered" evidence="5">
    <location>
        <begin position="306"/>
        <end position="327"/>
    </location>
</feature>
<dbReference type="PROSITE" id="PS50931">
    <property type="entry name" value="HTH_LYSR"/>
    <property type="match status" value="1"/>
</dbReference>
<keyword evidence="8" id="KW-1185">Reference proteome</keyword>
<dbReference type="InterPro" id="IPR058163">
    <property type="entry name" value="LysR-type_TF_proteobact-type"/>
</dbReference>
<dbReference type="Proteomes" id="UP001217485">
    <property type="component" value="Unassembled WGS sequence"/>
</dbReference>
<keyword evidence="2" id="KW-0805">Transcription regulation</keyword>
<evidence type="ECO:0000256" key="1">
    <source>
        <dbReference type="ARBA" id="ARBA00009437"/>
    </source>
</evidence>
<sequence>MNLRFMIEHDRRARRAHDVPRRGRHKSFTAAAAALGVTPTAVSQKIKLLERRCGVVLFQRTTRRVALTEPGESLFQRLRPAIADVEDALAALGDYRGRPSGNLRITAPRISGAWLVAPLVAQMREAYPELSIEVSLDDAFVDLVASGFDAGIRLGDSVEKDMVRVPISNHSSWSIVGSPAYLAKAGRPRAPEDLVRHRAIRQRLLASGVVYRWELERRGKTITVDVPGGIVTDDIGLMVALACAGAGLAYVPDQAIERDLSDGRLERVLEAFLTKGPGFCLYFPARTQEQPKLRALIETVTSFRGQGAKPLTRTPRCSTDRAPPRGA</sequence>
<dbReference type="Gene3D" id="3.40.190.290">
    <property type="match status" value="1"/>
</dbReference>
<dbReference type="InterPro" id="IPR036388">
    <property type="entry name" value="WH-like_DNA-bd_sf"/>
</dbReference>
<dbReference type="InterPro" id="IPR036390">
    <property type="entry name" value="WH_DNA-bd_sf"/>
</dbReference>
<dbReference type="EMBL" id="JAQNDK010000003">
    <property type="protein sequence ID" value="MDC0681399.1"/>
    <property type="molecule type" value="Genomic_DNA"/>
</dbReference>
<dbReference type="PANTHER" id="PTHR30537">
    <property type="entry name" value="HTH-TYPE TRANSCRIPTIONAL REGULATOR"/>
    <property type="match status" value="1"/>
</dbReference>
<accession>A0ABT5C4Q4</accession>
<evidence type="ECO:0000259" key="6">
    <source>
        <dbReference type="PROSITE" id="PS50931"/>
    </source>
</evidence>
<dbReference type="Gene3D" id="1.10.10.10">
    <property type="entry name" value="Winged helix-like DNA-binding domain superfamily/Winged helix DNA-binding domain"/>
    <property type="match status" value="1"/>
</dbReference>
<dbReference type="SUPFAM" id="SSF53850">
    <property type="entry name" value="Periplasmic binding protein-like II"/>
    <property type="match status" value="1"/>
</dbReference>
<gene>
    <name evidence="7" type="ORF">POL72_26905</name>
</gene>
<evidence type="ECO:0000313" key="7">
    <source>
        <dbReference type="EMBL" id="MDC0681399.1"/>
    </source>
</evidence>
<dbReference type="Pfam" id="PF03466">
    <property type="entry name" value="LysR_substrate"/>
    <property type="match status" value="1"/>
</dbReference>
<name>A0ABT5C4Q4_9BACT</name>
<dbReference type="InterPro" id="IPR005119">
    <property type="entry name" value="LysR_subst-bd"/>
</dbReference>
<feature type="domain" description="HTH lysR-type" evidence="6">
    <location>
        <begin position="24"/>
        <end position="68"/>
    </location>
</feature>
<keyword evidence="4" id="KW-0804">Transcription</keyword>
<organism evidence="7 8">
    <name type="scientific">Sorangium atrum</name>
    <dbReference type="NCBI Taxonomy" id="2995308"/>
    <lineage>
        <taxon>Bacteria</taxon>
        <taxon>Pseudomonadati</taxon>
        <taxon>Myxococcota</taxon>
        <taxon>Polyangia</taxon>
        <taxon>Polyangiales</taxon>
        <taxon>Polyangiaceae</taxon>
        <taxon>Sorangium</taxon>
    </lineage>
</organism>
<comment type="similarity">
    <text evidence="1">Belongs to the LysR transcriptional regulatory family.</text>
</comment>
<protein>
    <submittedName>
        <fullName evidence="7">LysR substrate-binding domain-containing protein</fullName>
    </submittedName>
</protein>
<dbReference type="InterPro" id="IPR000847">
    <property type="entry name" value="LysR_HTH_N"/>
</dbReference>
<evidence type="ECO:0000256" key="4">
    <source>
        <dbReference type="ARBA" id="ARBA00023163"/>
    </source>
</evidence>
<keyword evidence="3" id="KW-0238">DNA-binding</keyword>
<dbReference type="PANTHER" id="PTHR30537:SF5">
    <property type="entry name" value="HTH-TYPE TRANSCRIPTIONAL ACTIVATOR TTDR-RELATED"/>
    <property type="match status" value="1"/>
</dbReference>
<dbReference type="PRINTS" id="PR00039">
    <property type="entry name" value="HTHLYSR"/>
</dbReference>